<dbReference type="EMBL" id="KV417267">
    <property type="protein sequence ID" value="KZP01363.1"/>
    <property type="molecule type" value="Genomic_DNA"/>
</dbReference>
<evidence type="ECO:0000313" key="2">
    <source>
        <dbReference type="EMBL" id="KZP01363.1"/>
    </source>
</evidence>
<organism evidence="2 3">
    <name type="scientific">Calocera viscosa (strain TUFC12733)</name>
    <dbReference type="NCBI Taxonomy" id="1330018"/>
    <lineage>
        <taxon>Eukaryota</taxon>
        <taxon>Fungi</taxon>
        <taxon>Dikarya</taxon>
        <taxon>Basidiomycota</taxon>
        <taxon>Agaricomycotina</taxon>
        <taxon>Dacrymycetes</taxon>
        <taxon>Dacrymycetales</taxon>
        <taxon>Dacrymycetaceae</taxon>
        <taxon>Calocera</taxon>
    </lineage>
</organism>
<evidence type="ECO:0000256" key="1">
    <source>
        <dbReference type="SAM" id="MobiDB-lite"/>
    </source>
</evidence>
<accession>A0A167RWY0</accession>
<proteinExistence type="predicted"/>
<dbReference type="AlphaFoldDB" id="A0A167RWY0"/>
<keyword evidence="3" id="KW-1185">Reference proteome</keyword>
<feature type="compositionally biased region" description="Basic and acidic residues" evidence="1">
    <location>
        <begin position="166"/>
        <end position="175"/>
    </location>
</feature>
<evidence type="ECO:0000313" key="3">
    <source>
        <dbReference type="Proteomes" id="UP000076738"/>
    </source>
</evidence>
<dbReference type="Proteomes" id="UP000076738">
    <property type="component" value="Unassembled WGS sequence"/>
</dbReference>
<feature type="region of interest" description="Disordered" evidence="1">
    <location>
        <begin position="153"/>
        <end position="221"/>
    </location>
</feature>
<reference evidence="2 3" key="1">
    <citation type="journal article" date="2016" name="Mol. Biol. Evol.">
        <title>Comparative Genomics of Early-Diverging Mushroom-Forming Fungi Provides Insights into the Origins of Lignocellulose Decay Capabilities.</title>
        <authorList>
            <person name="Nagy L.G."/>
            <person name="Riley R."/>
            <person name="Tritt A."/>
            <person name="Adam C."/>
            <person name="Daum C."/>
            <person name="Floudas D."/>
            <person name="Sun H."/>
            <person name="Yadav J.S."/>
            <person name="Pangilinan J."/>
            <person name="Larsson K.H."/>
            <person name="Matsuura K."/>
            <person name="Barry K."/>
            <person name="Labutti K."/>
            <person name="Kuo R."/>
            <person name="Ohm R.A."/>
            <person name="Bhattacharya S.S."/>
            <person name="Shirouzu T."/>
            <person name="Yoshinaga Y."/>
            <person name="Martin F.M."/>
            <person name="Grigoriev I.V."/>
            <person name="Hibbett D.S."/>
        </authorList>
    </citation>
    <scope>NUCLEOTIDE SEQUENCE [LARGE SCALE GENOMIC DNA]</scope>
    <source>
        <strain evidence="2 3">TUFC12733</strain>
    </source>
</reference>
<feature type="compositionally biased region" description="Acidic residues" evidence="1">
    <location>
        <begin position="211"/>
        <end position="221"/>
    </location>
</feature>
<protein>
    <submittedName>
        <fullName evidence="2">Uncharacterized protein</fullName>
    </submittedName>
</protein>
<feature type="region of interest" description="Disordered" evidence="1">
    <location>
        <begin position="1"/>
        <end position="38"/>
    </location>
</feature>
<feature type="compositionally biased region" description="Low complexity" evidence="1">
    <location>
        <begin position="191"/>
        <end position="200"/>
    </location>
</feature>
<name>A0A167RWY0_CALVF</name>
<sequence length="592" mass="65599">MRSLSPDLSDDMDHGDQEDMFMDETSAVDVDPAPSLSNMTTFGSEVDLEELERLFLHEDNLSFSAIVSTPLPSPAPLTPAVDVISSSILDETPGADFYEYSFSSTSSISPFRAQDPDQFLHPADQAFYGSSANFDGSMQFTTGSDTNAHDTAVQADHTSQGPSDDGWERAGRDDSGSGDGSRPPNGPPRAPSRSQSPSDPEGQAETALQQEDAESSDDEDHDDVIMDEEERRVFDALQDSLDAPTGSKAATDRRQRAKTLLSTYYRKIWPKAPGALPESSRLGRRVAKALIQAIVDEIAQHYHIDPARVWKDVGVFTGYVRSSNAWNLYQKRARLESRTAGEPYDAAATRQRYLDHGAADPELQRDLEEWSAQQGLPDGDQLRPSERQQLFDRMVASAKYIFSNYDRTAQIGGRFQVVGLNPEDRATMATVWETESVRGMGQTLSGISETGERILMHQWVTNKYAPLMVNPPADDAVDPRGHAGTKSPGVREMKEAIKEQGKLLLHNAMQLAKPNARAPPFNRWGPHINEAMIQHQCTLINWPNAGPLPHDLENELQNTPQDQLFPVWLAYTTSVSKLKVRVERWSKGESDQ</sequence>
<gene>
    <name evidence="2" type="ORF">CALVIDRAFT_559977</name>
</gene>